<feature type="compositionally biased region" description="Low complexity" evidence="3">
    <location>
        <begin position="169"/>
        <end position="181"/>
    </location>
</feature>
<dbReference type="GO" id="GO:0005737">
    <property type="term" value="C:cytoplasm"/>
    <property type="evidence" value="ECO:0007669"/>
    <property type="project" value="UniProtKB-ARBA"/>
</dbReference>
<dbReference type="FunFam" id="1.10.10.10:FF:000131">
    <property type="entry name" value="la-related protein 1B isoform X2"/>
    <property type="match status" value="1"/>
</dbReference>
<dbReference type="EMBL" id="NQVE01000122">
    <property type="protein sequence ID" value="RAL46500.1"/>
    <property type="molecule type" value="Genomic_DNA"/>
</dbReference>
<reference evidence="5 6" key="1">
    <citation type="submission" date="2018-06" db="EMBL/GenBank/DDBJ databases">
        <title>The Genome of Cuscuta australis (Dodder) Provides Insight into the Evolution of Plant Parasitism.</title>
        <authorList>
            <person name="Liu H."/>
        </authorList>
    </citation>
    <scope>NUCLEOTIDE SEQUENCE [LARGE SCALE GENOMIC DNA]</scope>
    <source>
        <strain evidence="6">cv. Yunnan</strain>
        <tissue evidence="5">Vines</tissue>
    </source>
</reference>
<dbReference type="SMART" id="SM00715">
    <property type="entry name" value="LA"/>
    <property type="match status" value="1"/>
</dbReference>
<dbReference type="PANTHER" id="PTHR22792">
    <property type="entry name" value="LUPUS LA PROTEIN-RELATED"/>
    <property type="match status" value="1"/>
</dbReference>
<dbReference type="AlphaFoldDB" id="A0A328DML1"/>
<dbReference type="SUPFAM" id="SSF46785">
    <property type="entry name" value="Winged helix' DNA-binding domain"/>
    <property type="match status" value="1"/>
</dbReference>
<protein>
    <recommendedName>
        <fullName evidence="4">HTH La-type RNA-binding domain-containing protein</fullName>
    </recommendedName>
</protein>
<evidence type="ECO:0000256" key="1">
    <source>
        <dbReference type="ARBA" id="ARBA00022884"/>
    </source>
</evidence>
<evidence type="ECO:0000256" key="2">
    <source>
        <dbReference type="PROSITE-ProRule" id="PRU00332"/>
    </source>
</evidence>
<feature type="region of interest" description="Disordered" evidence="3">
    <location>
        <begin position="472"/>
        <end position="499"/>
    </location>
</feature>
<feature type="compositionally biased region" description="Low complexity" evidence="3">
    <location>
        <begin position="147"/>
        <end position="157"/>
    </location>
</feature>
<proteinExistence type="predicted"/>
<feature type="region of interest" description="Disordered" evidence="3">
    <location>
        <begin position="1"/>
        <end position="77"/>
    </location>
</feature>
<dbReference type="GO" id="GO:0003723">
    <property type="term" value="F:RNA binding"/>
    <property type="evidence" value="ECO:0007669"/>
    <property type="project" value="UniProtKB-UniRule"/>
</dbReference>
<dbReference type="InterPro" id="IPR036388">
    <property type="entry name" value="WH-like_DNA-bd_sf"/>
</dbReference>
<evidence type="ECO:0000256" key="3">
    <source>
        <dbReference type="SAM" id="MobiDB-lite"/>
    </source>
</evidence>
<name>A0A328DML1_9ASTE</name>
<dbReference type="InterPro" id="IPR006630">
    <property type="entry name" value="La_HTH"/>
</dbReference>
<feature type="compositionally biased region" description="Basic and acidic residues" evidence="3">
    <location>
        <begin position="250"/>
        <end position="262"/>
    </location>
</feature>
<dbReference type="Proteomes" id="UP000249390">
    <property type="component" value="Unassembled WGS sequence"/>
</dbReference>
<evidence type="ECO:0000259" key="4">
    <source>
        <dbReference type="PROSITE" id="PS50961"/>
    </source>
</evidence>
<organism evidence="5 6">
    <name type="scientific">Cuscuta australis</name>
    <dbReference type="NCBI Taxonomy" id="267555"/>
    <lineage>
        <taxon>Eukaryota</taxon>
        <taxon>Viridiplantae</taxon>
        <taxon>Streptophyta</taxon>
        <taxon>Embryophyta</taxon>
        <taxon>Tracheophyta</taxon>
        <taxon>Spermatophyta</taxon>
        <taxon>Magnoliopsida</taxon>
        <taxon>eudicotyledons</taxon>
        <taxon>Gunneridae</taxon>
        <taxon>Pentapetalae</taxon>
        <taxon>asterids</taxon>
        <taxon>lamiids</taxon>
        <taxon>Solanales</taxon>
        <taxon>Convolvulaceae</taxon>
        <taxon>Cuscuteae</taxon>
        <taxon>Cuscuta</taxon>
        <taxon>Cuscuta subgen. Grammica</taxon>
        <taxon>Cuscuta sect. Cleistogrammica</taxon>
    </lineage>
</organism>
<gene>
    <name evidence="5" type="ORF">DM860_004779</name>
</gene>
<sequence>MNSSTAQIASDMIHPPCLVSPSTSVSQEPTGIVPQDCSPSKAALGATGNSSLPFLQDAACESQRDGSESSDGGSNAVKKVVWNKPNGALEAGPVMGALSWPALSESTKASLKSTSYDSFKSPSDAPASLSKGTPIASSSSPKHVHTHNTTSNSTANHVHTRHRSNKRTGGNSSNSALANGSITQPHPLHSSVVESAPHSVGKSSVESYSRDNVHKEGGQMGGFGPQSLGGNEQHYMRTSPRKGVNSRPRSRGDGSYHQERGNQDWNHNRSFGSRDAQLHPLRVPARPFLRAPPPSPPFIPPLIPMRPLGSPMVYPEVPPPMYYVPGPHPDSPAMPMLPSPPPGVPMFYHVPDPMLLSKIVNQIDYYFSSENLIKDMYLRKEMDEQGWVPVKLIAGFKKVTELTDDIQLILHALRSSSVVEVQGEKLRARNDWRRWILPPSVHYAAISSPRAAVQSSGSDVLRQHLQSVKLDDHHSNGEPYLSRSSIPAQGIAAGSSSRN</sequence>
<feature type="compositionally biased region" description="Basic and acidic residues" evidence="3">
    <location>
        <begin position="208"/>
        <end position="217"/>
    </location>
</feature>
<feature type="compositionally biased region" description="Polar residues" evidence="3">
    <location>
        <begin position="20"/>
        <end position="29"/>
    </location>
</feature>
<keyword evidence="1 2" id="KW-0694">RNA-binding</keyword>
<comment type="caution">
    <text evidence="5">The sequence shown here is derived from an EMBL/GenBank/DDBJ whole genome shotgun (WGS) entry which is preliminary data.</text>
</comment>
<dbReference type="Pfam" id="PF05383">
    <property type="entry name" value="La"/>
    <property type="match status" value="1"/>
</dbReference>
<dbReference type="PROSITE" id="PS50961">
    <property type="entry name" value="HTH_LA"/>
    <property type="match status" value="1"/>
</dbReference>
<evidence type="ECO:0000313" key="6">
    <source>
        <dbReference type="Proteomes" id="UP000249390"/>
    </source>
</evidence>
<accession>A0A328DML1</accession>
<dbReference type="InterPro" id="IPR045180">
    <property type="entry name" value="La_dom_prot"/>
</dbReference>
<dbReference type="Gene3D" id="1.10.10.10">
    <property type="entry name" value="Winged helix-like DNA-binding domain superfamily/Winged helix DNA-binding domain"/>
    <property type="match status" value="1"/>
</dbReference>
<dbReference type="PANTHER" id="PTHR22792:SF132">
    <property type="entry name" value="LA-RELATED PROTEIN 1"/>
    <property type="match status" value="1"/>
</dbReference>
<feature type="domain" description="HTH La-type RNA-binding" evidence="4">
    <location>
        <begin position="349"/>
        <end position="438"/>
    </location>
</feature>
<evidence type="ECO:0000313" key="5">
    <source>
        <dbReference type="EMBL" id="RAL46500.1"/>
    </source>
</evidence>
<keyword evidence="6" id="KW-1185">Reference proteome</keyword>
<dbReference type="CDD" id="cd07323">
    <property type="entry name" value="LAM"/>
    <property type="match status" value="1"/>
</dbReference>
<dbReference type="InterPro" id="IPR036390">
    <property type="entry name" value="WH_DNA-bd_sf"/>
</dbReference>
<feature type="region of interest" description="Disordered" evidence="3">
    <location>
        <begin position="114"/>
        <end position="272"/>
    </location>
</feature>